<proteinExistence type="predicted"/>
<keyword evidence="1" id="KW-1133">Transmembrane helix</keyword>
<keyword evidence="2" id="KW-0732">Signal</keyword>
<dbReference type="InterPro" id="IPR013424">
    <property type="entry name" value="Ice-binding_C"/>
</dbReference>
<feature type="transmembrane region" description="Helical" evidence="1">
    <location>
        <begin position="196"/>
        <end position="213"/>
    </location>
</feature>
<keyword evidence="1" id="KW-0812">Transmembrane</keyword>
<evidence type="ECO:0000256" key="1">
    <source>
        <dbReference type="SAM" id="Phobius"/>
    </source>
</evidence>
<protein>
    <submittedName>
        <fullName evidence="4">PEP-CTERM sorting domain-containing protein</fullName>
    </submittedName>
</protein>
<dbReference type="Proteomes" id="UP000279594">
    <property type="component" value="Chromosome"/>
</dbReference>
<feature type="signal peptide" evidence="2">
    <location>
        <begin position="1"/>
        <end position="27"/>
    </location>
</feature>
<feature type="chain" id="PRO_5018208109" evidence="2">
    <location>
        <begin position="28"/>
        <end position="223"/>
    </location>
</feature>
<name>A0A3G2ED82_9BURK</name>
<feature type="domain" description="Ice-binding protein C-terminal" evidence="3">
    <location>
        <begin position="192"/>
        <end position="216"/>
    </location>
</feature>
<organism evidence="4 5">
    <name type="scientific">Janthinobacterium agaricidamnosum</name>
    <dbReference type="NCBI Taxonomy" id="55508"/>
    <lineage>
        <taxon>Bacteria</taxon>
        <taxon>Pseudomonadati</taxon>
        <taxon>Pseudomonadota</taxon>
        <taxon>Betaproteobacteria</taxon>
        <taxon>Burkholderiales</taxon>
        <taxon>Oxalobacteraceae</taxon>
        <taxon>Janthinobacterium</taxon>
    </lineage>
</organism>
<dbReference type="AlphaFoldDB" id="A0A3G2ED82"/>
<dbReference type="Pfam" id="PF07589">
    <property type="entry name" value="PEP-CTERM"/>
    <property type="match status" value="1"/>
</dbReference>
<accession>A0A3G2ED82</accession>
<evidence type="ECO:0000259" key="3">
    <source>
        <dbReference type="Pfam" id="PF07589"/>
    </source>
</evidence>
<dbReference type="EMBL" id="CP033019">
    <property type="protein sequence ID" value="AYM77025.1"/>
    <property type="molecule type" value="Genomic_DNA"/>
</dbReference>
<evidence type="ECO:0000256" key="2">
    <source>
        <dbReference type="SAM" id="SignalP"/>
    </source>
</evidence>
<dbReference type="RefSeq" id="WP_070291584.1">
    <property type="nucleotide sequence ID" value="NZ_CP033019.1"/>
</dbReference>
<evidence type="ECO:0000313" key="4">
    <source>
        <dbReference type="EMBL" id="AYM77025.1"/>
    </source>
</evidence>
<evidence type="ECO:0000313" key="5">
    <source>
        <dbReference type="Proteomes" id="UP000279594"/>
    </source>
</evidence>
<reference evidence="4 5" key="1">
    <citation type="submission" date="2018-10" db="EMBL/GenBank/DDBJ databases">
        <title>Effects of UV and annual dynamics of microbial communities in freshwater RAS systems.</title>
        <authorList>
            <person name="Bekkelund A.K."/>
            <person name="Hansen B.R."/>
            <person name="Stokken H."/>
            <person name="Eriksen B.F."/>
            <person name="Kashulin N.A."/>
        </authorList>
    </citation>
    <scope>NUCLEOTIDE SEQUENCE [LARGE SCALE GENOMIC DNA]</scope>
    <source>
        <strain evidence="4 5">BHSEK</strain>
    </source>
</reference>
<sequence length="223" mass="22998">MKQSMHLIVRGAIAAAAFALASGSALAASNLQVVDSHSVSLFTAAGGAFGSGSAISPTLWEVKYDSNTFLAFCLDPHVAVSNSSNSYSSGAFAASDAVKRLYEGYYASSIATVATSANSAAAFQLALWELNNDNTNLLTGDLRFKNLSNAVVSQANTMLGVATGNGAIQNLYNYTSLTSVNPASQTLLAVSPVPEAQTWAMLVAGLGLLGFMARRRKGASALT</sequence>
<gene>
    <name evidence="4" type="ORF">D9M09_15380</name>
</gene>
<keyword evidence="5" id="KW-1185">Reference proteome</keyword>
<keyword evidence="1" id="KW-0472">Membrane</keyword>